<gene>
    <name evidence="1" type="ordered locus">AALP_Aa4g063800</name>
</gene>
<dbReference type="Gramene" id="KFK35990">
    <property type="protein sequence ID" value="KFK35990"/>
    <property type="gene ID" value="AALP_AA4G063800"/>
</dbReference>
<keyword evidence="2" id="KW-1185">Reference proteome</keyword>
<evidence type="ECO:0000313" key="1">
    <source>
        <dbReference type="EMBL" id="KFK35990.1"/>
    </source>
</evidence>
<evidence type="ECO:0000313" key="2">
    <source>
        <dbReference type="Proteomes" id="UP000029120"/>
    </source>
</evidence>
<name>A0A087H1I8_ARAAL</name>
<dbReference type="AlphaFoldDB" id="A0A087H1I8"/>
<sequence>MTSTKKNEGHVFHLQNPESDKALKFFKKFVEFIIC</sequence>
<dbReference type="EMBL" id="CM002872">
    <property type="protein sequence ID" value="KFK35990.1"/>
    <property type="molecule type" value="Genomic_DNA"/>
</dbReference>
<proteinExistence type="predicted"/>
<dbReference type="Proteomes" id="UP000029120">
    <property type="component" value="Chromosome 4"/>
</dbReference>
<protein>
    <submittedName>
        <fullName evidence="1">Uncharacterized protein</fullName>
    </submittedName>
</protein>
<organism evidence="1 2">
    <name type="scientific">Arabis alpina</name>
    <name type="common">Alpine rock-cress</name>
    <dbReference type="NCBI Taxonomy" id="50452"/>
    <lineage>
        <taxon>Eukaryota</taxon>
        <taxon>Viridiplantae</taxon>
        <taxon>Streptophyta</taxon>
        <taxon>Embryophyta</taxon>
        <taxon>Tracheophyta</taxon>
        <taxon>Spermatophyta</taxon>
        <taxon>Magnoliopsida</taxon>
        <taxon>eudicotyledons</taxon>
        <taxon>Gunneridae</taxon>
        <taxon>Pentapetalae</taxon>
        <taxon>rosids</taxon>
        <taxon>malvids</taxon>
        <taxon>Brassicales</taxon>
        <taxon>Brassicaceae</taxon>
        <taxon>Arabideae</taxon>
        <taxon>Arabis</taxon>
    </lineage>
</organism>
<reference evidence="2" key="1">
    <citation type="journal article" date="2015" name="Nat. Plants">
        <title>Genome expansion of Arabis alpina linked with retrotransposition and reduced symmetric DNA methylation.</title>
        <authorList>
            <person name="Willing E.M."/>
            <person name="Rawat V."/>
            <person name="Mandakova T."/>
            <person name="Maumus F."/>
            <person name="James G.V."/>
            <person name="Nordstroem K.J."/>
            <person name="Becker C."/>
            <person name="Warthmann N."/>
            <person name="Chica C."/>
            <person name="Szarzynska B."/>
            <person name="Zytnicki M."/>
            <person name="Albani M.C."/>
            <person name="Kiefer C."/>
            <person name="Bergonzi S."/>
            <person name="Castaings L."/>
            <person name="Mateos J.L."/>
            <person name="Berns M.C."/>
            <person name="Bujdoso N."/>
            <person name="Piofczyk T."/>
            <person name="de Lorenzo L."/>
            <person name="Barrero-Sicilia C."/>
            <person name="Mateos I."/>
            <person name="Piednoel M."/>
            <person name="Hagmann J."/>
            <person name="Chen-Min-Tao R."/>
            <person name="Iglesias-Fernandez R."/>
            <person name="Schuster S.C."/>
            <person name="Alonso-Blanco C."/>
            <person name="Roudier F."/>
            <person name="Carbonero P."/>
            <person name="Paz-Ares J."/>
            <person name="Davis S.J."/>
            <person name="Pecinka A."/>
            <person name="Quesneville H."/>
            <person name="Colot V."/>
            <person name="Lysak M.A."/>
            <person name="Weigel D."/>
            <person name="Coupland G."/>
            <person name="Schneeberger K."/>
        </authorList>
    </citation>
    <scope>NUCLEOTIDE SEQUENCE [LARGE SCALE GENOMIC DNA]</scope>
    <source>
        <strain evidence="2">cv. Pajares</strain>
    </source>
</reference>
<accession>A0A087H1I8</accession>